<dbReference type="InterPro" id="IPR031052">
    <property type="entry name" value="FHY3/FAR1"/>
</dbReference>
<dbReference type="PANTHER" id="PTHR31669:SF180">
    <property type="entry name" value="PROTEIN FAR1-RELATED SEQUENCE"/>
    <property type="match status" value="1"/>
</dbReference>
<evidence type="ECO:0000256" key="3">
    <source>
        <dbReference type="ARBA" id="ARBA00022771"/>
    </source>
</evidence>
<gene>
    <name evidence="8" type="ordered locus">LOC_Os12g24400</name>
</gene>
<dbReference type="EMBL" id="DP000011">
    <property type="protein sequence ID" value="ABA97676.1"/>
    <property type="molecule type" value="Genomic_DNA"/>
</dbReference>
<evidence type="ECO:0000256" key="4">
    <source>
        <dbReference type="ARBA" id="ARBA00022833"/>
    </source>
</evidence>
<feature type="domain" description="SWIM-type" evidence="7">
    <location>
        <begin position="544"/>
        <end position="580"/>
    </location>
</feature>
<dbReference type="InterPro" id="IPR006564">
    <property type="entry name" value="Znf_PMZ"/>
</dbReference>
<organism evidence="8">
    <name type="scientific">Oryza sativa subsp. japonica</name>
    <name type="common">Rice</name>
    <dbReference type="NCBI Taxonomy" id="39947"/>
    <lineage>
        <taxon>Eukaryota</taxon>
        <taxon>Viridiplantae</taxon>
        <taxon>Streptophyta</taxon>
        <taxon>Embryophyta</taxon>
        <taxon>Tracheophyta</taxon>
        <taxon>Spermatophyta</taxon>
        <taxon>Magnoliopsida</taxon>
        <taxon>Liliopsida</taxon>
        <taxon>Poales</taxon>
        <taxon>Poaceae</taxon>
        <taxon>BOP clade</taxon>
        <taxon>Oryzoideae</taxon>
        <taxon>Oryzeae</taxon>
        <taxon>Oryzinae</taxon>
        <taxon>Oryza</taxon>
        <taxon>Oryza sativa</taxon>
    </lineage>
</organism>
<evidence type="ECO:0000256" key="6">
    <source>
        <dbReference type="RuleBase" id="RU367018"/>
    </source>
</evidence>
<dbReference type="InterPro" id="IPR004330">
    <property type="entry name" value="FAR1_DNA_bnd_dom"/>
</dbReference>
<protein>
    <recommendedName>
        <fullName evidence="6">Protein FAR1-RELATED SEQUENCE</fullName>
    </recommendedName>
</protein>
<keyword evidence="4 6" id="KW-0862">Zinc</keyword>
<evidence type="ECO:0000259" key="7">
    <source>
        <dbReference type="PROSITE" id="PS50966"/>
    </source>
</evidence>
<name>Q2QSE4_ORYSJ</name>
<proteinExistence type="inferred from homology"/>
<dbReference type="Pfam" id="PF03101">
    <property type="entry name" value="FAR1"/>
    <property type="match status" value="1"/>
</dbReference>
<dbReference type="GO" id="GO:0005634">
    <property type="term" value="C:nucleus"/>
    <property type="evidence" value="ECO:0007669"/>
    <property type="project" value="UniProtKB-SubCell"/>
</dbReference>
<comment type="subcellular location">
    <subcellularLocation>
        <location evidence="6">Nucleus</location>
    </subcellularLocation>
</comment>
<keyword evidence="3 5" id="KW-0863">Zinc-finger</keyword>
<reference evidence="8" key="2">
    <citation type="submission" date="2005-04" db="EMBL/GenBank/DDBJ databases">
        <authorList>
            <person name="Buell C.R."/>
            <person name="Wing R.A."/>
            <person name="McCombie W.A."/>
            <person name="Ouyang S."/>
        </authorList>
    </citation>
    <scope>NUCLEOTIDE SEQUENCE</scope>
</reference>
<dbReference type="PANTHER" id="PTHR31669">
    <property type="entry name" value="PROTEIN FAR1-RELATED SEQUENCE 10-RELATED"/>
    <property type="match status" value="1"/>
</dbReference>
<evidence type="ECO:0000256" key="5">
    <source>
        <dbReference type="PROSITE-ProRule" id="PRU00325"/>
    </source>
</evidence>
<evidence type="ECO:0000256" key="1">
    <source>
        <dbReference type="ARBA" id="ARBA00005889"/>
    </source>
</evidence>
<reference evidence="8" key="3">
    <citation type="submission" date="2006-01" db="EMBL/GenBank/DDBJ databases">
        <authorList>
            <person name="Buell R."/>
        </authorList>
    </citation>
    <scope>NUCLEOTIDE SEQUENCE</scope>
</reference>
<dbReference type="AlphaFoldDB" id="Q2QSE4"/>
<dbReference type="GO" id="GO:0008270">
    <property type="term" value="F:zinc ion binding"/>
    <property type="evidence" value="ECO:0007669"/>
    <property type="project" value="UniProtKB-UniRule"/>
</dbReference>
<keyword evidence="6" id="KW-0539">Nucleus</keyword>
<dbReference type="SMART" id="SM00575">
    <property type="entry name" value="ZnF_PMZ"/>
    <property type="match status" value="1"/>
</dbReference>
<dbReference type="InterPro" id="IPR007527">
    <property type="entry name" value="Znf_SWIM"/>
</dbReference>
<accession>Q2QSE4</accession>
<evidence type="ECO:0000313" key="8">
    <source>
        <dbReference type="EMBL" id="ABA97676.1"/>
    </source>
</evidence>
<evidence type="ECO:0000256" key="2">
    <source>
        <dbReference type="ARBA" id="ARBA00022723"/>
    </source>
</evidence>
<comment type="function">
    <text evidence="6">Putative transcription activator involved in regulating light control of development.</text>
</comment>
<dbReference type="GO" id="GO:0006355">
    <property type="term" value="P:regulation of DNA-templated transcription"/>
    <property type="evidence" value="ECO:0007669"/>
    <property type="project" value="UniProtKB-UniRule"/>
</dbReference>
<dbReference type="PROSITE" id="PS50966">
    <property type="entry name" value="ZF_SWIM"/>
    <property type="match status" value="1"/>
</dbReference>
<comment type="similarity">
    <text evidence="1 6">Belongs to the FHY3/FAR1 family.</text>
</comment>
<keyword evidence="2 6" id="KW-0479">Metal-binding</keyword>
<reference evidence="8" key="1">
    <citation type="journal article" date="2005" name="BMC Biol.">
        <title>The sequence of rice chromosomes 11 and 12, rich in disease resistance genes and recent gene duplications.</title>
        <authorList>
            <consortium name="The rice chromosomes 11 and 12 sequencing consortia"/>
        </authorList>
    </citation>
    <scope>NUCLEOTIDE SEQUENCE [LARGE SCALE GENOMIC DNA]</scope>
</reference>
<dbReference type="Pfam" id="PF04434">
    <property type="entry name" value="SWIM"/>
    <property type="match status" value="1"/>
</dbReference>
<sequence>MGALSSCKCHYIVQKKGCNAIFFIYPNVQGTEAESNEDYGMLFRLSQEGGITYTNLIQQVSVSPNAILPSAEVAGGLPLLQNTYGSFMQLLQAPIESESALYLTSNRFEYDNTFWGFDPHNGYQQNDLQNAQTDTSQMCNSLPQSVAVHPPMASLDMLYDEMQKSSADVDNQAEMCRPTVQLKASSVEVIYNEMQTQTIEADACFDQHFEQATEEDLLSDHAIVTFQQVEEIEQDKSAENPDQNFSEEDINIFLENESVAVVQRGGQDAKSAHVPSINKVFADENEAFDFYNGYAYMVGFSTCKASNYHSRKTDVVTRHTFKCNRWRKPSDPKEKDLPEVDEVENCLQTNTTNPLCLDFFEKKRSEDPLFYFRFRTDENNVVKSLFWSDGNSRKFYEMFGDIVSFDMTYKTNRYFQLMWVTRKRWAPVYFKSNWCPLIQTTARSEGTNSSVSAFLAQYERIAETIYECFKEQESLTRNTVLDTWSEYQFEKQATKLYTRKIFWAFQRILQSYTKYDVTVKVRDSIFEVYKSEIHELQDFRKRKYIVVVDTISEEYECICSRFKKDGILCVHVLKVLIHLNITKLPEKYFIERWRLKDKNQELSVPNTLMSATVLECNPLLRFNILSQKMIKLASDASKTKQKFIYVMNESDKIEDGLKAMSDTAPNEATVHVQDAAAMSRPKNLKYINCCLIGIFRNYFKSLQAKP</sequence>